<accession>A0ACC2XBJ2</accession>
<dbReference type="Proteomes" id="UP001234202">
    <property type="component" value="Unassembled WGS sequence"/>
</dbReference>
<comment type="caution">
    <text evidence="1">The sequence shown here is derived from an EMBL/GenBank/DDBJ whole genome shotgun (WGS) entry which is preliminary data.</text>
</comment>
<reference evidence="1" key="1">
    <citation type="submission" date="2023-04" db="EMBL/GenBank/DDBJ databases">
        <title>Draft Genome sequencing of Naganishia species isolated from polar environments using Oxford Nanopore Technology.</title>
        <authorList>
            <person name="Leo P."/>
            <person name="Venkateswaran K."/>
        </authorList>
    </citation>
    <scope>NUCLEOTIDE SEQUENCE</scope>
    <source>
        <strain evidence="1">DBVPG 5303</strain>
    </source>
</reference>
<evidence type="ECO:0000313" key="2">
    <source>
        <dbReference type="Proteomes" id="UP001234202"/>
    </source>
</evidence>
<gene>
    <name evidence="1" type="primary">TIF34</name>
    <name evidence="1" type="ORF">QFC24_005103</name>
</gene>
<keyword evidence="2" id="KW-1185">Reference proteome</keyword>
<keyword evidence="1" id="KW-0396">Initiation factor</keyword>
<proteinExistence type="predicted"/>
<name>A0ACC2XBJ2_9TREE</name>
<keyword evidence="1" id="KW-0648">Protein biosynthesis</keyword>
<protein>
    <submittedName>
        <fullName evidence="1">Translation initiation factor eIF3 subunit</fullName>
    </submittedName>
</protein>
<evidence type="ECO:0000313" key="1">
    <source>
        <dbReference type="EMBL" id="KAJ9120431.1"/>
    </source>
</evidence>
<organism evidence="1 2">
    <name type="scientific">Naganishia onofrii</name>
    <dbReference type="NCBI Taxonomy" id="1851511"/>
    <lineage>
        <taxon>Eukaryota</taxon>
        <taxon>Fungi</taxon>
        <taxon>Dikarya</taxon>
        <taxon>Basidiomycota</taxon>
        <taxon>Agaricomycotina</taxon>
        <taxon>Tremellomycetes</taxon>
        <taxon>Filobasidiales</taxon>
        <taxon>Filobasidiaceae</taxon>
        <taxon>Naganishia</taxon>
    </lineage>
</organism>
<dbReference type="EMBL" id="JASBWV010000020">
    <property type="protein sequence ID" value="KAJ9120431.1"/>
    <property type="molecule type" value="Genomic_DNA"/>
</dbReference>
<sequence>MKLWDIKTGECLKTWEFPTAVKRVAWSDDDNLALCITEQRSGYQGAIRVYEISHEGDCKNQPDEPITEFSPIGSKATVAAFAPLGHEIITGHESGKVALFDAKTGEEIESNERAHSGAVTDLQLSPDGTYFVTSSKDKTARIHDTKNLAVIKTFTTETPLNSACITPLKPYVIVGGGQDARSVTTTSTRSGKFETRFWHRVFEEEVGRVRGHFGPINTIAVHPEGKCFASGGEDGYVRVHWFDDSYFRSRPYGDLEPAD</sequence>